<keyword evidence="1" id="KW-0472">Membrane</keyword>
<reference evidence="2 3" key="1">
    <citation type="submission" date="2017-07" db="EMBL/GenBank/DDBJ databases">
        <title>Leptospira spp. isolated from tropical soils.</title>
        <authorList>
            <person name="Thibeaux R."/>
            <person name="Iraola G."/>
            <person name="Ferres I."/>
            <person name="Bierque E."/>
            <person name="Girault D."/>
            <person name="Soupe-Gilbert M.-E."/>
            <person name="Picardeau M."/>
            <person name="Goarant C."/>
        </authorList>
    </citation>
    <scope>NUCLEOTIDE SEQUENCE [LARGE SCALE GENOMIC DNA]</scope>
    <source>
        <strain evidence="2 3">MCA1-C-A1</strain>
    </source>
</reference>
<evidence type="ECO:0000313" key="2">
    <source>
        <dbReference type="EMBL" id="PJZ25630.1"/>
    </source>
</evidence>
<dbReference type="AlphaFoldDB" id="A0A2M9XD90"/>
<accession>A0A2M9XD90</accession>
<dbReference type="EMBL" id="NPDN01000004">
    <property type="protein sequence ID" value="PJZ25630.1"/>
    <property type="molecule type" value="Genomic_DNA"/>
</dbReference>
<sequence length="385" mass="41821">MFSNHFLPYSRVFISILISVFFLFYCSQEDKSSKTNDMIALSLLTNRDQIAEALTSAMDPVSGSMEGLSGEGASVAIQGNRITWPERISSLGHRIWNKGPDFGELEAYNFSFNCWGGGNYSRQVASTDANAYDFLDYILNGNDPSSSFIVSKEFGNCRFLPFSNWVIDGLTENVWSNLSGSSPFVQNGTNLKIGVNRTIQNSFQGISVKVTGTGAPISYAAGSPTTNQAYSLTWNNILTGASPGISSYSQDVSVLREGYSGGDLIFSHQVSSLSSMQYGADRSDSNPLSWYRLWSAGSLQVVHVEKNFTLTVSVDEPVKWKYVDCLPRSGKVSFTLSGDLTGTGTVSFSGGSGYYVYTVTDSNGNNSTEQGNLDFSSCSVPLFIL</sequence>
<evidence type="ECO:0000313" key="3">
    <source>
        <dbReference type="Proteomes" id="UP000232196"/>
    </source>
</evidence>
<keyword evidence="1" id="KW-1133">Transmembrane helix</keyword>
<dbReference type="OrthoDB" id="318522at2"/>
<dbReference type="RefSeq" id="WP_100706275.1">
    <property type="nucleotide sequence ID" value="NZ_NPDL01000001.1"/>
</dbReference>
<keyword evidence="1" id="KW-0812">Transmembrane</keyword>
<proteinExistence type="predicted"/>
<feature type="transmembrane region" description="Helical" evidence="1">
    <location>
        <begin position="6"/>
        <end position="26"/>
    </location>
</feature>
<keyword evidence="3" id="KW-1185">Reference proteome</keyword>
<comment type="caution">
    <text evidence="2">The sequence shown here is derived from an EMBL/GenBank/DDBJ whole genome shotgun (WGS) entry which is preliminary data.</text>
</comment>
<gene>
    <name evidence="2" type="ORF">CH357_08200</name>
</gene>
<dbReference type="Proteomes" id="UP000232196">
    <property type="component" value="Unassembled WGS sequence"/>
</dbReference>
<organism evidence="2 3">
    <name type="scientific">Leptospira hartskeerlii</name>
    <dbReference type="NCBI Taxonomy" id="2023177"/>
    <lineage>
        <taxon>Bacteria</taxon>
        <taxon>Pseudomonadati</taxon>
        <taxon>Spirochaetota</taxon>
        <taxon>Spirochaetia</taxon>
        <taxon>Leptospirales</taxon>
        <taxon>Leptospiraceae</taxon>
        <taxon>Leptospira</taxon>
    </lineage>
</organism>
<name>A0A2M9XD90_9LEPT</name>
<evidence type="ECO:0000256" key="1">
    <source>
        <dbReference type="SAM" id="Phobius"/>
    </source>
</evidence>
<protein>
    <submittedName>
        <fullName evidence="2">Uncharacterized protein</fullName>
    </submittedName>
</protein>